<feature type="region of interest" description="Disordered" evidence="1">
    <location>
        <begin position="205"/>
        <end position="234"/>
    </location>
</feature>
<dbReference type="EMBL" id="CH408030">
    <property type="protein sequence ID" value="EAQ90582.1"/>
    <property type="molecule type" value="Genomic_DNA"/>
</dbReference>
<dbReference type="InParanoid" id="Q2HB87"/>
<feature type="compositionally biased region" description="Gly residues" evidence="1">
    <location>
        <begin position="225"/>
        <end position="234"/>
    </location>
</feature>
<dbReference type="VEuPathDB" id="FungiDB:CHGG_02517"/>
<dbReference type="Proteomes" id="UP000001056">
    <property type="component" value="Unassembled WGS sequence"/>
</dbReference>
<dbReference type="HOGENOM" id="CLU_1184895_0_0_1"/>
<reference evidence="3" key="1">
    <citation type="journal article" date="2015" name="Genome Announc.">
        <title>Draft genome sequence of the cellulolytic fungus Chaetomium globosum.</title>
        <authorList>
            <person name="Cuomo C.A."/>
            <person name="Untereiner W.A."/>
            <person name="Ma L.-J."/>
            <person name="Grabherr M."/>
            <person name="Birren B.W."/>
        </authorList>
    </citation>
    <scope>NUCLEOTIDE SEQUENCE [LARGE SCALE GENOMIC DNA]</scope>
    <source>
        <strain evidence="3">ATCC 6205 / CBS 148.51 / DSM 1962 / NBRC 6347 / NRRL 1970</strain>
    </source>
</reference>
<accession>Q2HB87</accession>
<sequence length="234" mass="25869">MDVLFRKRGPLADEPQSKQQRPRREETSAFPCGEPGQGLDSEKRSTHETLLISGLTFVSFLSPLHGERDTDPSLAKSLTWITRIVRQRGTSQRQHSSPLLIAKECMLSAGPGAARIEPFTRPRFSHETHRTPAQNQVLPPQIREKRSMPHSAKRHVGKPISAVHFHRRARDHTCELPPSQPGPSLPVPVQRQGLTTEAMIGQELTLLSPPPSHLENTPGQTAPDGIGGTEQDGR</sequence>
<dbReference type="GeneID" id="4389265"/>
<protein>
    <submittedName>
        <fullName evidence="2">Uncharacterized protein</fullName>
    </submittedName>
</protein>
<dbReference type="RefSeq" id="XP_001229033.1">
    <property type="nucleotide sequence ID" value="XM_001229032.1"/>
</dbReference>
<gene>
    <name evidence="2" type="ORF">CHGG_02517</name>
</gene>
<evidence type="ECO:0000313" key="3">
    <source>
        <dbReference type="Proteomes" id="UP000001056"/>
    </source>
</evidence>
<keyword evidence="3" id="KW-1185">Reference proteome</keyword>
<feature type="region of interest" description="Disordered" evidence="1">
    <location>
        <begin position="1"/>
        <end position="44"/>
    </location>
</feature>
<evidence type="ECO:0000256" key="1">
    <source>
        <dbReference type="SAM" id="MobiDB-lite"/>
    </source>
</evidence>
<name>Q2HB87_CHAGB</name>
<evidence type="ECO:0000313" key="2">
    <source>
        <dbReference type="EMBL" id="EAQ90582.1"/>
    </source>
</evidence>
<dbReference type="AlphaFoldDB" id="Q2HB87"/>
<organism evidence="2 3">
    <name type="scientific">Chaetomium globosum (strain ATCC 6205 / CBS 148.51 / DSM 1962 / NBRC 6347 / NRRL 1970)</name>
    <name type="common">Soil fungus</name>
    <dbReference type="NCBI Taxonomy" id="306901"/>
    <lineage>
        <taxon>Eukaryota</taxon>
        <taxon>Fungi</taxon>
        <taxon>Dikarya</taxon>
        <taxon>Ascomycota</taxon>
        <taxon>Pezizomycotina</taxon>
        <taxon>Sordariomycetes</taxon>
        <taxon>Sordariomycetidae</taxon>
        <taxon>Sordariales</taxon>
        <taxon>Chaetomiaceae</taxon>
        <taxon>Chaetomium</taxon>
    </lineage>
</organism>
<proteinExistence type="predicted"/>